<feature type="transmembrane region" description="Helical" evidence="5">
    <location>
        <begin position="355"/>
        <end position="381"/>
    </location>
</feature>
<dbReference type="InterPro" id="IPR020846">
    <property type="entry name" value="MFS_dom"/>
</dbReference>
<comment type="subcellular location">
    <subcellularLocation>
        <location evidence="1">Membrane</location>
        <topology evidence="1">Multi-pass membrane protein</topology>
    </subcellularLocation>
</comment>
<evidence type="ECO:0000259" key="6">
    <source>
        <dbReference type="PROSITE" id="PS50850"/>
    </source>
</evidence>
<dbReference type="Pfam" id="PF07690">
    <property type="entry name" value="MFS_1"/>
    <property type="match status" value="2"/>
</dbReference>
<feature type="transmembrane region" description="Helical" evidence="5">
    <location>
        <begin position="502"/>
        <end position="524"/>
    </location>
</feature>
<feature type="transmembrane region" description="Helical" evidence="5">
    <location>
        <begin position="828"/>
        <end position="849"/>
    </location>
</feature>
<dbReference type="OrthoDB" id="2985014at2759"/>
<feature type="domain" description="Major facilitator superfamily (MFS) profile" evidence="6">
    <location>
        <begin position="456"/>
        <end position="885"/>
    </location>
</feature>
<evidence type="ECO:0000313" key="7">
    <source>
        <dbReference type="EMBL" id="OXU29362.1"/>
    </source>
</evidence>
<dbReference type="PROSITE" id="PS50850">
    <property type="entry name" value="MFS"/>
    <property type="match status" value="2"/>
</dbReference>
<proteinExistence type="predicted"/>
<feature type="transmembrane region" description="Helical" evidence="5">
    <location>
        <begin position="156"/>
        <end position="175"/>
    </location>
</feature>
<dbReference type="AlphaFoldDB" id="A0A232FF81"/>
<dbReference type="Gene3D" id="1.20.1250.20">
    <property type="entry name" value="MFS general substrate transporter like domains"/>
    <property type="match status" value="4"/>
</dbReference>
<dbReference type="GO" id="GO:0016020">
    <property type="term" value="C:membrane"/>
    <property type="evidence" value="ECO:0007669"/>
    <property type="project" value="UniProtKB-SubCell"/>
</dbReference>
<protein>
    <recommendedName>
        <fullName evidence="6">Major facilitator superfamily (MFS) profile domain-containing protein</fullName>
    </recommendedName>
</protein>
<dbReference type="EMBL" id="NNAY01000301">
    <property type="protein sequence ID" value="OXU29362.1"/>
    <property type="molecule type" value="Genomic_DNA"/>
</dbReference>
<keyword evidence="8" id="KW-1185">Reference proteome</keyword>
<gene>
    <name evidence="7" type="ORF">TSAR_010655</name>
</gene>
<feature type="transmembrane region" description="Helical" evidence="5">
    <location>
        <begin position="393"/>
        <end position="414"/>
    </location>
</feature>
<feature type="transmembrane region" description="Helical" evidence="5">
    <location>
        <begin position="531"/>
        <end position="549"/>
    </location>
</feature>
<dbReference type="STRING" id="543379.A0A232FF81"/>
<evidence type="ECO:0000256" key="2">
    <source>
        <dbReference type="ARBA" id="ARBA00022692"/>
    </source>
</evidence>
<dbReference type="FunFam" id="1.20.1250.20:FF:000532">
    <property type="entry name" value="SLC (SoLute Carrier) homolog"/>
    <property type="match status" value="2"/>
</dbReference>
<reference evidence="7 8" key="1">
    <citation type="journal article" date="2017" name="Curr. Biol.">
        <title>The Evolution of Venom by Co-option of Single-Copy Genes.</title>
        <authorList>
            <person name="Martinson E.O."/>
            <person name="Mrinalini"/>
            <person name="Kelkar Y.D."/>
            <person name="Chang C.H."/>
            <person name="Werren J.H."/>
        </authorList>
    </citation>
    <scope>NUCLEOTIDE SEQUENCE [LARGE SCALE GENOMIC DNA]</scope>
    <source>
        <strain evidence="7 8">Alberta</strain>
        <tissue evidence="7">Whole body</tissue>
    </source>
</reference>
<sequence>MIAFIIRTCMSVAIIAMTDTKSSDSVTFDWNSNQTSLILSSLLWGCVISQIPMGYLVRKGGSHKLFFYGMFTCSVLSMLTPLLAEQLGWIAVLCCRIVMGLCQGCLTPCLKGLLSNWIPLSERAQLGSFVLNGPQMGNVLSMSLSGLLAAHLGWQSIFYTFGVIGVIWSLLFYFYGAESPSKHPSICAIEKTYIMSSMDRLDDDEAEKKDYKFPWKAVLTSLPVWSLVLVNVTHIWSYYMLLTEMPTYMKKILHFDIEQSGVIASLPYLAKWLFAFPISWLSDFSLRKGARVTEVRKICNTIGMWGPSFMLLILCLLKTKDQVIAVVILVLAVGSNSALMCGSEINEMDICPNHAAMLASILNTCGKIFGLLAPIACGFIVPDQNNADQWYTVFYISVAMYFFGNLAFIIFGTAELQSWNEQSSSKLSYKERMARISIVSKISNIHEKKFGTRHGQILLMFFGETIAYAMRSIMSVAVVAMTDTDSSNTEIPTFDWDTKKTSLILSSILWGSVVAQVPFGFLIMRYNTQKIVCSCLFFCSLTYLITPILALNLGYDAVLCCTIATGLGLACIDPGTQTLLSNWTPASEKAALSSFVLSGVVSGTVMSMLLGGLLASSKFGWPSIFYVFGMIGFAWSVLFYFFGANSPSEHPRISLEEAQYIENSLLALEKPAGVREQLRFPWRDILKSMPVWSLLVCLCGHLWSYYVITTQLPTFMKNVLNFDIQKSGGISALPYLGKWIMGFPIGWLSDLAMRRYGARVEVVRKVANTIGMWGPGAVLLCLCFVDVRNEVAVISCLVVAVSLNAGVLSGCLITLLDLCPNYCGTLYSILNTIAKGFGLLAPIVCGAIVTDQKNVQQWNIVFYISVGAYFFTNLLFIIFAKAEKQPWNEPNHQTNQSCRISTISGPCDKPVNL</sequence>
<dbReference type="GO" id="GO:0006820">
    <property type="term" value="P:monoatomic anion transport"/>
    <property type="evidence" value="ECO:0007669"/>
    <property type="project" value="TreeGrafter"/>
</dbReference>
<evidence type="ECO:0000313" key="8">
    <source>
        <dbReference type="Proteomes" id="UP000215335"/>
    </source>
</evidence>
<feature type="transmembrane region" description="Helical" evidence="5">
    <location>
        <begin position="457"/>
        <end position="482"/>
    </location>
</feature>
<dbReference type="GO" id="GO:0022857">
    <property type="term" value="F:transmembrane transporter activity"/>
    <property type="evidence" value="ECO:0007669"/>
    <property type="project" value="InterPro"/>
</dbReference>
<organism evidence="7 8">
    <name type="scientific">Trichomalopsis sarcophagae</name>
    <dbReference type="NCBI Taxonomy" id="543379"/>
    <lineage>
        <taxon>Eukaryota</taxon>
        <taxon>Metazoa</taxon>
        <taxon>Ecdysozoa</taxon>
        <taxon>Arthropoda</taxon>
        <taxon>Hexapoda</taxon>
        <taxon>Insecta</taxon>
        <taxon>Pterygota</taxon>
        <taxon>Neoptera</taxon>
        <taxon>Endopterygota</taxon>
        <taxon>Hymenoptera</taxon>
        <taxon>Apocrita</taxon>
        <taxon>Proctotrupomorpha</taxon>
        <taxon>Chalcidoidea</taxon>
        <taxon>Pteromalidae</taxon>
        <taxon>Pteromalinae</taxon>
        <taxon>Trichomalopsis</taxon>
    </lineage>
</organism>
<accession>A0A232FF81</accession>
<feature type="transmembrane region" description="Helical" evidence="5">
    <location>
        <begin position="323"/>
        <end position="343"/>
    </location>
</feature>
<evidence type="ECO:0000256" key="3">
    <source>
        <dbReference type="ARBA" id="ARBA00022989"/>
    </source>
</evidence>
<feature type="transmembrane region" description="Helical" evidence="5">
    <location>
        <begin position="261"/>
        <end position="286"/>
    </location>
</feature>
<feature type="transmembrane region" description="Helical" evidence="5">
    <location>
        <begin position="728"/>
        <end position="745"/>
    </location>
</feature>
<dbReference type="PANTHER" id="PTHR11662:SF280">
    <property type="entry name" value="FI21844P1-RELATED"/>
    <property type="match status" value="1"/>
</dbReference>
<feature type="transmembrane region" description="Helical" evidence="5">
    <location>
        <begin position="621"/>
        <end position="642"/>
    </location>
</feature>
<comment type="caution">
    <text evidence="7">The sequence shown here is derived from an EMBL/GenBank/DDBJ whole genome shotgun (WGS) entry which is preliminary data.</text>
</comment>
<evidence type="ECO:0000256" key="5">
    <source>
        <dbReference type="SAM" id="Phobius"/>
    </source>
</evidence>
<dbReference type="InterPro" id="IPR050382">
    <property type="entry name" value="MFS_Na/Anion_cotransporter"/>
</dbReference>
<dbReference type="SUPFAM" id="SSF103473">
    <property type="entry name" value="MFS general substrate transporter"/>
    <property type="match status" value="2"/>
</dbReference>
<feature type="transmembrane region" description="Helical" evidence="5">
    <location>
        <begin position="592"/>
        <end position="615"/>
    </location>
</feature>
<keyword evidence="4 5" id="KW-0472">Membrane</keyword>
<feature type="transmembrane region" description="Helical" evidence="5">
    <location>
        <begin position="217"/>
        <end position="241"/>
    </location>
</feature>
<feature type="transmembrane region" description="Helical" evidence="5">
    <location>
        <begin position="298"/>
        <end position="317"/>
    </location>
</feature>
<feature type="transmembrane region" description="Helical" evidence="5">
    <location>
        <begin position="861"/>
        <end position="880"/>
    </location>
</feature>
<keyword evidence="2 5" id="KW-0812">Transmembrane</keyword>
<dbReference type="InterPro" id="IPR036259">
    <property type="entry name" value="MFS_trans_sf"/>
</dbReference>
<feature type="transmembrane region" description="Helical" evidence="5">
    <location>
        <begin position="766"/>
        <end position="785"/>
    </location>
</feature>
<keyword evidence="3 5" id="KW-1133">Transmembrane helix</keyword>
<feature type="transmembrane region" description="Helical" evidence="5">
    <location>
        <begin position="689"/>
        <end position="708"/>
    </location>
</feature>
<dbReference type="PANTHER" id="PTHR11662">
    <property type="entry name" value="SOLUTE CARRIER FAMILY 17"/>
    <property type="match status" value="1"/>
</dbReference>
<evidence type="ECO:0000256" key="4">
    <source>
        <dbReference type="ARBA" id="ARBA00023136"/>
    </source>
</evidence>
<name>A0A232FF81_9HYME</name>
<feature type="transmembrane region" description="Helical" evidence="5">
    <location>
        <begin position="791"/>
        <end position="816"/>
    </location>
</feature>
<dbReference type="Proteomes" id="UP000215335">
    <property type="component" value="Unassembled WGS sequence"/>
</dbReference>
<dbReference type="InterPro" id="IPR011701">
    <property type="entry name" value="MFS"/>
</dbReference>
<evidence type="ECO:0000256" key="1">
    <source>
        <dbReference type="ARBA" id="ARBA00004141"/>
    </source>
</evidence>
<feature type="domain" description="Major facilitator superfamily (MFS) profile" evidence="6">
    <location>
        <begin position="1"/>
        <end position="416"/>
    </location>
</feature>
<feature type="transmembrane region" description="Helical" evidence="5">
    <location>
        <begin position="65"/>
        <end position="84"/>
    </location>
</feature>